<name>A0A1H7VKE9_9BACT</name>
<accession>A0A1H7VKE9</accession>
<keyword evidence="2" id="KW-1185">Reference proteome</keyword>
<dbReference type="InterPro" id="IPR042099">
    <property type="entry name" value="ANL_N_sf"/>
</dbReference>
<protein>
    <submittedName>
        <fullName evidence="1">Acyl-CoA synthetase (AMP-forming)/AMP-acid ligase II</fullName>
    </submittedName>
</protein>
<dbReference type="RefSeq" id="WP_093882372.1">
    <property type="nucleotide sequence ID" value="NZ_FOBS01000004.1"/>
</dbReference>
<organism evidence="1 2">
    <name type="scientific">Syntrophus gentianae</name>
    <dbReference type="NCBI Taxonomy" id="43775"/>
    <lineage>
        <taxon>Bacteria</taxon>
        <taxon>Pseudomonadati</taxon>
        <taxon>Thermodesulfobacteriota</taxon>
        <taxon>Syntrophia</taxon>
        <taxon>Syntrophales</taxon>
        <taxon>Syntrophaceae</taxon>
        <taxon>Syntrophus</taxon>
    </lineage>
</organism>
<dbReference type="SUPFAM" id="SSF56801">
    <property type="entry name" value="Acetyl-CoA synthetase-like"/>
    <property type="match status" value="1"/>
</dbReference>
<evidence type="ECO:0000313" key="2">
    <source>
        <dbReference type="Proteomes" id="UP000198744"/>
    </source>
</evidence>
<dbReference type="OrthoDB" id="5479867at2"/>
<sequence>MPNNLNTAFIENGLRLDAQQPCGKLEWLQASYDRPAEFWSSLKGAFDARFAVHGTSALYGRYDFYHDIIVRNRNNAAPALCWNEPVSGIRNISYGELGALAAAKAGHWVRLGVLPGQILCIVRTIGLEMIVELLAALKIGCRISFLPLRGNRFLQSRLEALQPEHISLAERHIPLLAQWSERVLSEDNAGKSIRNEREQSFSYPSGQVVFRSFDPCGYNTAVPADITSDAAYLCALRDASISLGIGPGQVFAAPGFHLLETTPALLLTGLLSGATYLHLTPQDIEAKPGLVVQMPVKTFGVSKEVRDILLEKQVEVGNAWECWFRNPAESQDLEQWQNLIRHLKLENSYAFNLRWNAALGGCSLFSLRRKGMAHMSVLPVPGSAWCLGELSGGGGVAVTDMGLYTLSVSGAPEEEQKGTADRIAKNRGEWIFAGVQTLHRNGRTFPAEEILTSLKDLATRYRFFCSLADVPLMDPGVGHRIVLLVFRGADAGVSEARILSEIRSTIVREMGEEFQPDRIEFLPLYPRFLTAAEVDHAWCRNAFLTGALSRRSRGKIFLSITRLRKCIMKA</sequence>
<dbReference type="Proteomes" id="UP000198744">
    <property type="component" value="Unassembled WGS sequence"/>
</dbReference>
<evidence type="ECO:0000313" key="1">
    <source>
        <dbReference type="EMBL" id="SEM09277.1"/>
    </source>
</evidence>
<dbReference type="STRING" id="43775.SAMN04489760_10414"/>
<dbReference type="AlphaFoldDB" id="A0A1H7VKE9"/>
<keyword evidence="1" id="KW-0436">Ligase</keyword>
<reference evidence="1 2" key="1">
    <citation type="submission" date="2016-10" db="EMBL/GenBank/DDBJ databases">
        <authorList>
            <person name="de Groot N.N."/>
        </authorList>
    </citation>
    <scope>NUCLEOTIDE SEQUENCE [LARGE SCALE GENOMIC DNA]</scope>
    <source>
        <strain evidence="1 2">DSM 8423</strain>
    </source>
</reference>
<dbReference type="EMBL" id="FOBS01000004">
    <property type="protein sequence ID" value="SEM09277.1"/>
    <property type="molecule type" value="Genomic_DNA"/>
</dbReference>
<proteinExistence type="predicted"/>
<dbReference type="GO" id="GO:0016874">
    <property type="term" value="F:ligase activity"/>
    <property type="evidence" value="ECO:0007669"/>
    <property type="project" value="UniProtKB-KW"/>
</dbReference>
<gene>
    <name evidence="1" type="ORF">SAMN04489760_10414</name>
</gene>
<dbReference type="Gene3D" id="3.40.50.12780">
    <property type="entry name" value="N-terminal domain of ligase-like"/>
    <property type="match status" value="1"/>
</dbReference>